<accession>A0A840WRM5</accession>
<proteinExistence type="predicted"/>
<dbReference type="RefSeq" id="WP_184011790.1">
    <property type="nucleotide sequence ID" value="NZ_JACIJS010000006.1"/>
</dbReference>
<evidence type="ECO:0000313" key="3">
    <source>
        <dbReference type="Proteomes" id="UP000553766"/>
    </source>
</evidence>
<dbReference type="PANTHER" id="PTHR42941:SF1">
    <property type="entry name" value="SLL1037 PROTEIN"/>
    <property type="match status" value="1"/>
</dbReference>
<dbReference type="PANTHER" id="PTHR42941">
    <property type="entry name" value="SLL1037 PROTEIN"/>
    <property type="match status" value="1"/>
</dbReference>
<dbReference type="NCBIfam" id="TIGR02122">
    <property type="entry name" value="TRAP_TAXI"/>
    <property type="match status" value="1"/>
</dbReference>
<sequence length="366" mass="39531">MSIARKTHLRGLTAAVLAVMLAASGAQGQGLRQPDFPAFNPDAVPQQGEDGALFNLRMSDTRRPPEWFLAIYSGTTMGTYFYVASGICRVLERTFTEHRIHCVPLRSSGVGGNVTLMNEGRAQAVMVQTDTNYYAANGTRPMPAARSGASLYNETAVLVVSKASGITSITDLPGKRVNLGPEGSGTRSLWMDALKANDIALSDLGEVFGATQDSNVLALCDGSIDAFASWIGHPSPFIQSAVSRCDAQILGMWSDGTASLVDSQEFLFPQTIPANTYTNQSQDVASYGFKASLVFHRDTPDYIVCNTVRAVALNADLFREQHPALSNFDPSEMFAQGNALEFHNGVKIFLASQNCPEVDFEIKDPR</sequence>
<dbReference type="Pfam" id="PF16868">
    <property type="entry name" value="NMT1_3"/>
    <property type="match status" value="1"/>
</dbReference>
<keyword evidence="1" id="KW-0732">Signal</keyword>
<dbReference type="InterPro" id="IPR011852">
    <property type="entry name" value="TRAP_TAXI"/>
</dbReference>
<comment type="caution">
    <text evidence="2">The sequence shown here is derived from an EMBL/GenBank/DDBJ whole genome shotgun (WGS) entry which is preliminary data.</text>
</comment>
<dbReference type="SUPFAM" id="SSF53850">
    <property type="entry name" value="Periplasmic binding protein-like II"/>
    <property type="match status" value="1"/>
</dbReference>
<organism evidence="2 3">
    <name type="scientific">Rubricella aquisinus</name>
    <dbReference type="NCBI Taxonomy" id="2028108"/>
    <lineage>
        <taxon>Bacteria</taxon>
        <taxon>Pseudomonadati</taxon>
        <taxon>Pseudomonadota</taxon>
        <taxon>Alphaproteobacteria</taxon>
        <taxon>Rhodobacterales</taxon>
        <taxon>Paracoccaceae</taxon>
        <taxon>Rubricella</taxon>
    </lineage>
</organism>
<dbReference type="Proteomes" id="UP000553766">
    <property type="component" value="Unassembled WGS sequence"/>
</dbReference>
<feature type="signal peptide" evidence="1">
    <location>
        <begin position="1"/>
        <end position="28"/>
    </location>
</feature>
<evidence type="ECO:0000256" key="1">
    <source>
        <dbReference type="SAM" id="SignalP"/>
    </source>
</evidence>
<evidence type="ECO:0000313" key="2">
    <source>
        <dbReference type="EMBL" id="MBB5516322.1"/>
    </source>
</evidence>
<keyword evidence="3" id="KW-1185">Reference proteome</keyword>
<feature type="chain" id="PRO_5032402787" evidence="1">
    <location>
        <begin position="29"/>
        <end position="366"/>
    </location>
</feature>
<dbReference type="Gene3D" id="3.40.190.10">
    <property type="entry name" value="Periplasmic binding protein-like II"/>
    <property type="match status" value="2"/>
</dbReference>
<dbReference type="AlphaFoldDB" id="A0A840WRM5"/>
<gene>
    <name evidence="2" type="ORF">FHS89_002348</name>
</gene>
<protein>
    <submittedName>
        <fullName evidence="2">Uncharacterized protein</fullName>
    </submittedName>
</protein>
<name>A0A840WRM5_9RHOB</name>
<reference evidence="2 3" key="1">
    <citation type="submission" date="2020-08" db="EMBL/GenBank/DDBJ databases">
        <title>Genomic Encyclopedia of Type Strains, Phase IV (KMG-IV): sequencing the most valuable type-strain genomes for metagenomic binning, comparative biology and taxonomic classification.</title>
        <authorList>
            <person name="Goeker M."/>
        </authorList>
    </citation>
    <scope>NUCLEOTIDE SEQUENCE [LARGE SCALE GENOMIC DNA]</scope>
    <source>
        <strain evidence="2 3">DSM 103377</strain>
    </source>
</reference>
<dbReference type="EMBL" id="JACIJS010000006">
    <property type="protein sequence ID" value="MBB5516322.1"/>
    <property type="molecule type" value="Genomic_DNA"/>
</dbReference>